<gene>
    <name evidence="2" type="ORF">BDV36DRAFT_269374</name>
</gene>
<proteinExistence type="predicted"/>
<organism evidence="2 3">
    <name type="scientific">Aspergillus pseudocaelatus</name>
    <dbReference type="NCBI Taxonomy" id="1825620"/>
    <lineage>
        <taxon>Eukaryota</taxon>
        <taxon>Fungi</taxon>
        <taxon>Dikarya</taxon>
        <taxon>Ascomycota</taxon>
        <taxon>Pezizomycotina</taxon>
        <taxon>Eurotiomycetes</taxon>
        <taxon>Eurotiomycetidae</taxon>
        <taxon>Eurotiales</taxon>
        <taxon>Aspergillaceae</taxon>
        <taxon>Aspergillus</taxon>
        <taxon>Aspergillus subgen. Circumdati</taxon>
    </lineage>
</organism>
<evidence type="ECO:0000256" key="1">
    <source>
        <dbReference type="SAM" id="Phobius"/>
    </source>
</evidence>
<keyword evidence="3" id="KW-1185">Reference proteome</keyword>
<name>A0ABQ6WAD4_9EURO</name>
<keyword evidence="1" id="KW-1133">Transmembrane helix</keyword>
<sequence>MTIYGVMFKSNTYRLIALPNLDVYQYYAPYGQFFIVYSIGFFLASSRGQWSVRKTENSILSVSQGLKFSLRCNSINCTQ</sequence>
<keyword evidence="1" id="KW-0812">Transmembrane</keyword>
<dbReference type="EMBL" id="ML735814">
    <property type="protein sequence ID" value="KAE8413121.1"/>
    <property type="molecule type" value="Genomic_DNA"/>
</dbReference>
<keyword evidence="1" id="KW-0472">Membrane</keyword>
<reference evidence="2 3" key="1">
    <citation type="submission" date="2019-04" db="EMBL/GenBank/DDBJ databases">
        <authorList>
            <consortium name="DOE Joint Genome Institute"/>
            <person name="Mondo S."/>
            <person name="Kjaerbolling I."/>
            <person name="Vesth T."/>
            <person name="Frisvad J.C."/>
            <person name="Nybo J.L."/>
            <person name="Theobald S."/>
            <person name="Kildgaard S."/>
            <person name="Isbrandt T."/>
            <person name="Kuo A."/>
            <person name="Sato A."/>
            <person name="Lyhne E.K."/>
            <person name="Kogle M.E."/>
            <person name="Wiebenga A."/>
            <person name="Kun R.S."/>
            <person name="Lubbers R.J."/>
            <person name="Makela M.R."/>
            <person name="Barry K."/>
            <person name="Chovatia M."/>
            <person name="Clum A."/>
            <person name="Daum C."/>
            <person name="Haridas S."/>
            <person name="He G."/>
            <person name="LaButti K."/>
            <person name="Lipzen A."/>
            <person name="Riley R."/>
            <person name="Salamov A."/>
            <person name="Simmons B.A."/>
            <person name="Magnuson J.K."/>
            <person name="Henrissat B."/>
            <person name="Mortensen U.H."/>
            <person name="Larsen T.O."/>
            <person name="Devries R.P."/>
            <person name="Grigoriev I.V."/>
            <person name="Machida M."/>
            <person name="Baker S.E."/>
            <person name="Andersen M.R."/>
            <person name="Cantor M.N."/>
            <person name="Hua S.X."/>
        </authorList>
    </citation>
    <scope>NUCLEOTIDE SEQUENCE [LARGE SCALE GENOMIC DNA]</scope>
    <source>
        <strain evidence="2 3">CBS 117616</strain>
    </source>
</reference>
<accession>A0ABQ6WAD4</accession>
<evidence type="ECO:0000313" key="3">
    <source>
        <dbReference type="Proteomes" id="UP000325395"/>
    </source>
</evidence>
<feature type="transmembrane region" description="Helical" evidence="1">
    <location>
        <begin position="24"/>
        <end position="44"/>
    </location>
</feature>
<evidence type="ECO:0000313" key="2">
    <source>
        <dbReference type="EMBL" id="KAE8413121.1"/>
    </source>
</evidence>
<protein>
    <submittedName>
        <fullName evidence="2">Uncharacterized protein</fullName>
    </submittedName>
</protein>
<dbReference type="Proteomes" id="UP000325395">
    <property type="component" value="Unassembled WGS sequence"/>
</dbReference>